<evidence type="ECO:0000313" key="2">
    <source>
        <dbReference type="EMBL" id="EMD31102.1"/>
    </source>
</evidence>
<dbReference type="Proteomes" id="UP000016930">
    <property type="component" value="Unassembled WGS sequence"/>
</dbReference>
<protein>
    <submittedName>
        <fullName evidence="2">Uncharacterized protein</fullName>
    </submittedName>
</protein>
<keyword evidence="3" id="KW-1185">Reference proteome</keyword>
<dbReference type="HOGENOM" id="CLU_1864888_0_0_1"/>
<dbReference type="EMBL" id="KB445824">
    <property type="protein sequence ID" value="EMD31102.1"/>
    <property type="molecule type" value="Genomic_DNA"/>
</dbReference>
<dbReference type="AlphaFoldDB" id="M2QYV1"/>
<proteinExistence type="predicted"/>
<reference evidence="2 3" key="1">
    <citation type="journal article" date="2012" name="Proc. Natl. Acad. Sci. U.S.A.">
        <title>Comparative genomics of Ceriporiopsis subvermispora and Phanerochaete chrysosporium provide insight into selective ligninolysis.</title>
        <authorList>
            <person name="Fernandez-Fueyo E."/>
            <person name="Ruiz-Duenas F.J."/>
            <person name="Ferreira P."/>
            <person name="Floudas D."/>
            <person name="Hibbett D.S."/>
            <person name="Canessa P."/>
            <person name="Larrondo L.F."/>
            <person name="James T.Y."/>
            <person name="Seelenfreund D."/>
            <person name="Lobos S."/>
            <person name="Polanco R."/>
            <person name="Tello M."/>
            <person name="Honda Y."/>
            <person name="Watanabe T."/>
            <person name="Watanabe T."/>
            <person name="Ryu J.S."/>
            <person name="Kubicek C.P."/>
            <person name="Schmoll M."/>
            <person name="Gaskell J."/>
            <person name="Hammel K.E."/>
            <person name="St John F.J."/>
            <person name="Vanden Wymelenberg A."/>
            <person name="Sabat G."/>
            <person name="Splinter BonDurant S."/>
            <person name="Syed K."/>
            <person name="Yadav J.S."/>
            <person name="Doddapaneni H."/>
            <person name="Subramanian V."/>
            <person name="Lavin J.L."/>
            <person name="Oguiza J.A."/>
            <person name="Perez G."/>
            <person name="Pisabarro A.G."/>
            <person name="Ramirez L."/>
            <person name="Santoyo F."/>
            <person name="Master E."/>
            <person name="Coutinho P.M."/>
            <person name="Henrissat B."/>
            <person name="Lombard V."/>
            <person name="Magnuson J.K."/>
            <person name="Kuees U."/>
            <person name="Hori C."/>
            <person name="Igarashi K."/>
            <person name="Samejima M."/>
            <person name="Held B.W."/>
            <person name="Barry K.W."/>
            <person name="LaButti K.M."/>
            <person name="Lapidus A."/>
            <person name="Lindquist E.A."/>
            <person name="Lucas S.M."/>
            <person name="Riley R."/>
            <person name="Salamov A.A."/>
            <person name="Hoffmeister D."/>
            <person name="Schwenk D."/>
            <person name="Hadar Y."/>
            <person name="Yarden O."/>
            <person name="de Vries R.P."/>
            <person name="Wiebenga A."/>
            <person name="Stenlid J."/>
            <person name="Eastwood D."/>
            <person name="Grigoriev I.V."/>
            <person name="Berka R.M."/>
            <person name="Blanchette R.A."/>
            <person name="Kersten P."/>
            <person name="Martinez A.T."/>
            <person name="Vicuna R."/>
            <person name="Cullen D."/>
        </authorList>
    </citation>
    <scope>NUCLEOTIDE SEQUENCE [LARGE SCALE GENOMIC DNA]</scope>
    <source>
        <strain evidence="2 3">B</strain>
    </source>
</reference>
<name>M2QYV1_CERS8</name>
<evidence type="ECO:0000256" key="1">
    <source>
        <dbReference type="SAM" id="MobiDB-lite"/>
    </source>
</evidence>
<sequence>MDRLALRRPSLPLTHPGPSNPQPHPPRSPEARRSRGPARYTGHLPCVTSRVDPRGCGGTPCSRCARPTGRLRCLRSAVQIRFLRLPNRALGNPGFRSAIAGNVWTATGPVSSRKRSRDITTPLGPASRRGRRLLRRT</sequence>
<feature type="region of interest" description="Disordered" evidence="1">
    <location>
        <begin position="1"/>
        <end position="46"/>
    </location>
</feature>
<gene>
    <name evidence="2" type="ORF">CERSUDRAFT_120145</name>
</gene>
<feature type="region of interest" description="Disordered" evidence="1">
    <location>
        <begin position="108"/>
        <end position="137"/>
    </location>
</feature>
<accession>M2QYV1</accession>
<feature type="compositionally biased region" description="Basic residues" evidence="1">
    <location>
        <begin position="128"/>
        <end position="137"/>
    </location>
</feature>
<evidence type="ECO:0000313" key="3">
    <source>
        <dbReference type="Proteomes" id="UP000016930"/>
    </source>
</evidence>
<organism evidence="2 3">
    <name type="scientific">Ceriporiopsis subvermispora (strain B)</name>
    <name type="common">White-rot fungus</name>
    <name type="synonym">Gelatoporia subvermispora</name>
    <dbReference type="NCBI Taxonomy" id="914234"/>
    <lineage>
        <taxon>Eukaryota</taxon>
        <taxon>Fungi</taxon>
        <taxon>Dikarya</taxon>
        <taxon>Basidiomycota</taxon>
        <taxon>Agaricomycotina</taxon>
        <taxon>Agaricomycetes</taxon>
        <taxon>Polyporales</taxon>
        <taxon>Gelatoporiaceae</taxon>
        <taxon>Gelatoporia</taxon>
    </lineage>
</organism>